<organism evidence="2 3">
    <name type="scientific">Coilia grayii</name>
    <name type="common">Gray's grenadier anchovy</name>
    <dbReference type="NCBI Taxonomy" id="363190"/>
    <lineage>
        <taxon>Eukaryota</taxon>
        <taxon>Metazoa</taxon>
        <taxon>Chordata</taxon>
        <taxon>Craniata</taxon>
        <taxon>Vertebrata</taxon>
        <taxon>Euteleostomi</taxon>
        <taxon>Actinopterygii</taxon>
        <taxon>Neopterygii</taxon>
        <taxon>Teleostei</taxon>
        <taxon>Clupei</taxon>
        <taxon>Clupeiformes</taxon>
        <taxon>Clupeoidei</taxon>
        <taxon>Engraulidae</taxon>
        <taxon>Coilinae</taxon>
        <taxon>Coilia</taxon>
    </lineage>
</organism>
<dbReference type="AlphaFoldDB" id="A0ABD1KKI5"/>
<accession>A0ABD1KKI5</accession>
<dbReference type="PANTHER" id="PTHR33776">
    <property type="entry name" value="ENDO/EXONUCLEASE/PHOSPHATASE DOMAIN-CONTAINING PROTEIN"/>
    <property type="match status" value="1"/>
</dbReference>
<dbReference type="Gene3D" id="3.60.10.10">
    <property type="entry name" value="Endonuclease/exonuclease/phosphatase"/>
    <property type="match status" value="1"/>
</dbReference>
<dbReference type="InterPro" id="IPR036691">
    <property type="entry name" value="Endo/exonu/phosph_ase_sf"/>
</dbReference>
<dbReference type="EMBL" id="JBHFQA010000005">
    <property type="protein sequence ID" value="KAL2099393.1"/>
    <property type="molecule type" value="Genomic_DNA"/>
</dbReference>
<reference evidence="2 3" key="1">
    <citation type="submission" date="2024-09" db="EMBL/GenBank/DDBJ databases">
        <title>A chromosome-level genome assembly of Gray's grenadier anchovy, Coilia grayii.</title>
        <authorList>
            <person name="Fu Z."/>
        </authorList>
    </citation>
    <scope>NUCLEOTIDE SEQUENCE [LARGE SCALE GENOMIC DNA]</scope>
    <source>
        <strain evidence="2">G4</strain>
        <tissue evidence="2">Muscle</tissue>
    </source>
</reference>
<evidence type="ECO:0000259" key="1">
    <source>
        <dbReference type="Pfam" id="PF14529"/>
    </source>
</evidence>
<proteinExistence type="predicted"/>
<dbReference type="SUPFAM" id="SSF56219">
    <property type="entry name" value="DNase I-like"/>
    <property type="match status" value="1"/>
</dbReference>
<evidence type="ECO:0000313" key="2">
    <source>
        <dbReference type="EMBL" id="KAL2099393.1"/>
    </source>
</evidence>
<gene>
    <name evidence="2" type="ORF">ACEWY4_005873</name>
</gene>
<feature type="domain" description="Endonuclease/exonuclease/phosphatase" evidence="1">
    <location>
        <begin position="73"/>
        <end position="175"/>
    </location>
</feature>
<dbReference type="InterPro" id="IPR005135">
    <property type="entry name" value="Endo/exonuclease/phosphatase"/>
</dbReference>
<comment type="caution">
    <text evidence="2">The sequence shown here is derived from an EMBL/GenBank/DDBJ whole genome shotgun (WGS) entry which is preliminary data.</text>
</comment>
<dbReference type="Pfam" id="PF14529">
    <property type="entry name" value="Exo_endo_phos_2"/>
    <property type="match status" value="1"/>
</dbReference>
<protein>
    <recommendedName>
        <fullName evidence="1">Endonuclease/exonuclease/phosphatase domain-containing protein</fullName>
    </recommendedName>
</protein>
<dbReference type="PANTHER" id="PTHR33776:SF3">
    <property type="entry name" value="PHD-TYPE DOMAIN-CONTAINING PROTEIN"/>
    <property type="match status" value="1"/>
</dbReference>
<sequence>MFLVETWSKKDGAATLIEACPPKFYPSIRNNKRGGGVAVIFSSKLSCNEINLGTFTSFEYLPIKVKADHSLILITLYRPPKSSPTFLSDFSTLVSAVLTNYDRIIIPGDFNIHVNKSGDSNGKDLLNTLDGFGLYHYVTEATHQLGNTLDLVISQAANINNISVSDIAISDHYCVLFEFPFTIHSNRETCATHKQYINESAEQKITELISTRDLLKGHQSLNEIVVGFKSNLKEILDEVAPLKTKHSSRVKPHHG</sequence>
<keyword evidence="3" id="KW-1185">Reference proteome</keyword>
<dbReference type="Proteomes" id="UP001591681">
    <property type="component" value="Unassembled WGS sequence"/>
</dbReference>
<evidence type="ECO:0000313" key="3">
    <source>
        <dbReference type="Proteomes" id="UP001591681"/>
    </source>
</evidence>
<name>A0ABD1KKI5_9TELE</name>